<dbReference type="RefSeq" id="WP_038906978.1">
    <property type="nucleotide sequence ID" value="NZ_CM001972.1"/>
</dbReference>
<dbReference type="GO" id="GO:0016787">
    <property type="term" value="F:hydrolase activity"/>
    <property type="evidence" value="ECO:0007669"/>
    <property type="project" value="UniProtKB-KW"/>
</dbReference>
<evidence type="ECO:0000256" key="2">
    <source>
        <dbReference type="ARBA" id="ARBA00022741"/>
    </source>
</evidence>
<dbReference type="GO" id="GO:0005524">
    <property type="term" value="F:ATP binding"/>
    <property type="evidence" value="ECO:0007669"/>
    <property type="project" value="UniProtKB-KW"/>
</dbReference>
<dbReference type="InterPro" id="IPR050534">
    <property type="entry name" value="Coronavir_polyprotein_1ab"/>
</dbReference>
<comment type="similarity">
    <text evidence="1">Belongs to the DNA2/NAM7 helicase family.</text>
</comment>
<accession>A0AB39IM12</accession>
<keyword evidence="4" id="KW-0347">Helicase</keyword>
<feature type="domain" description="DNA2/NAM7 helicase helicase" evidence="7">
    <location>
        <begin position="179"/>
        <end position="519"/>
    </location>
</feature>
<dbReference type="Pfam" id="PF10881">
    <property type="entry name" value="DUF2726"/>
    <property type="match status" value="1"/>
</dbReference>
<dbReference type="PANTHER" id="PTHR43788:SF8">
    <property type="entry name" value="DNA-BINDING PROTEIN SMUBP-2"/>
    <property type="match status" value="1"/>
</dbReference>
<reference evidence="10" key="1">
    <citation type="submission" date="2024-07" db="EMBL/GenBank/DDBJ databases">
        <authorList>
            <person name="Pedron J."/>
        </authorList>
    </citation>
    <scope>NUCLEOTIDE SEQUENCE</scope>
    <source>
        <strain evidence="10">A003-S1-M15</strain>
        <strain evidence="9">A642-S2-A17</strain>
    </source>
</reference>
<evidence type="ECO:0000256" key="3">
    <source>
        <dbReference type="ARBA" id="ARBA00022801"/>
    </source>
</evidence>
<organism evidence="10">
    <name type="scientific">Dickeya oryzae</name>
    <dbReference type="NCBI Taxonomy" id="1240404"/>
    <lineage>
        <taxon>Bacteria</taxon>
        <taxon>Pseudomonadati</taxon>
        <taxon>Pseudomonadota</taxon>
        <taxon>Gammaproteobacteria</taxon>
        <taxon>Enterobacterales</taxon>
        <taxon>Pectobacteriaceae</taxon>
        <taxon>Dickeya</taxon>
    </lineage>
</organism>
<evidence type="ECO:0000256" key="1">
    <source>
        <dbReference type="ARBA" id="ARBA00007913"/>
    </source>
</evidence>
<dbReference type="InterPro" id="IPR041679">
    <property type="entry name" value="DNA2/NAM7-like_C"/>
</dbReference>
<dbReference type="PANTHER" id="PTHR43788">
    <property type="entry name" value="DNA2/NAM7 HELICASE FAMILY MEMBER"/>
    <property type="match status" value="1"/>
</dbReference>
<dbReference type="CDD" id="cd18808">
    <property type="entry name" value="SF1_C_Upf1"/>
    <property type="match status" value="1"/>
</dbReference>
<dbReference type="Gene3D" id="3.40.50.300">
    <property type="entry name" value="P-loop containing nucleotide triphosphate hydrolases"/>
    <property type="match status" value="2"/>
</dbReference>
<protein>
    <submittedName>
        <fullName evidence="10">AAA domain-containing protein</fullName>
    </submittedName>
</protein>
<dbReference type="EMBL" id="CP162670">
    <property type="protein sequence ID" value="XDL24123.1"/>
    <property type="molecule type" value="Genomic_DNA"/>
</dbReference>
<keyword evidence="2" id="KW-0547">Nucleotide-binding</keyword>
<name>A0AB39IM12_9GAMM</name>
<dbReference type="Pfam" id="PF13087">
    <property type="entry name" value="AAA_12"/>
    <property type="match status" value="1"/>
</dbReference>
<sequence length="902" mass="101691">MVSILVGGEDKTAKISDWTIFWSQKYETLQLTCHFPSGKTYTRPLSDCRIAPCRELGEMLLTKLGSTIVTPIEKATVYGERYAVVYYLGSEQPYIHKLENISFVAPTAMKETPVFRYFVTVANARIKRTGSADQRQIATNVVNQLDKLPSCEGTALHAYCTGWNGTQERGEALIYPFGVNESQLTAVEQAFSAQVSVIEGPPGTGKTQTILNILANILLRGKTVAVLSNNNAAVGNVYEKLEKCNLDYLVAKLGSQDNREDFFASLPSCPSIKPEPAPAMGDIQNLLARLKQYLGDHNMAAQLQAEIDELIIERHYLQQWQEDRGVQVSASLDKYRLSARKTVDLMAYLSYLKDQRIQLKDRIELLFKFRIFRSGPFVAGNARLSFFYALQMHYYDKTLRDKNNALQACRESLARGDFTVLLEKLKTESMRYLKRHLYVQTQTKNIFDAKTYQKNFDAFVQRFPILGSSTHSIVNSIARGAILDYVIIDEASQQDIVPGILALGCAKNLIVVGDSRQLAHIPVALGLQAPADVYDCERYSLLDSCIGVFRDRLPRTLLKEHYRCHPRIIQFCNQQFYDNALVPMNPGCGETPLRLIVTSKGNHARKNTNLRELESLLKVLEDASEPVRLDGEGRGFIAPFRAQVNLAGTYLSADFVKDTVHKFQGRECDEIVFSTVLDKKRYNQMRRDFVDDPRMVNVAVSRAKNRFTLVTGDEVFTTNNGPVAALIRYVEYYAQDEQIVKAPVVSAFDLLYKEYDQSLEVLSARLRPNDSRYKSEQIVAQGLREAISDASCRALMYHTQVQLSQVASLNNPALTEREQAFMRNRASCDFVLYFKVGKTPLGVIEVDGGCHDTPEQAERDALKNSILAKSDIPILRLRTIESRISERITEFLARWATADSDA</sequence>
<dbReference type="AlphaFoldDB" id="A0AB39IM12"/>
<evidence type="ECO:0000256" key="5">
    <source>
        <dbReference type="ARBA" id="ARBA00022840"/>
    </source>
</evidence>
<gene>
    <name evidence="9" type="ORF">LF923_0002495</name>
    <name evidence="10" type="ORF">LF929_018085</name>
</gene>
<dbReference type="Pfam" id="PF13086">
    <property type="entry name" value="AAA_11"/>
    <property type="match status" value="1"/>
</dbReference>
<evidence type="ECO:0000313" key="10">
    <source>
        <dbReference type="EMBL" id="XDL24123.1"/>
    </source>
</evidence>
<feature type="domain" description="DNA2/NAM7 helicase-like C-terminal" evidence="8">
    <location>
        <begin position="553"/>
        <end position="710"/>
    </location>
</feature>
<keyword evidence="3" id="KW-0378">Hydrolase</keyword>
<evidence type="ECO:0000313" key="9">
    <source>
        <dbReference type="EMBL" id="XDL15159.1"/>
    </source>
</evidence>
<proteinExistence type="inferred from homology"/>
<dbReference type="GeneID" id="302583620"/>
<evidence type="ECO:0000259" key="8">
    <source>
        <dbReference type="Pfam" id="PF13087"/>
    </source>
</evidence>
<keyword evidence="5" id="KW-0067">ATP-binding</keyword>
<dbReference type="SUPFAM" id="SSF52540">
    <property type="entry name" value="P-loop containing nucleoside triphosphate hydrolases"/>
    <property type="match status" value="1"/>
</dbReference>
<dbReference type="EMBL" id="CP162411">
    <property type="protein sequence ID" value="XDL15159.1"/>
    <property type="molecule type" value="Genomic_DNA"/>
</dbReference>
<dbReference type="CDD" id="cd17934">
    <property type="entry name" value="DEXXQc_Upf1-like"/>
    <property type="match status" value="1"/>
</dbReference>
<dbReference type="InterPro" id="IPR024402">
    <property type="entry name" value="DUF2726"/>
</dbReference>
<dbReference type="GO" id="GO:0043139">
    <property type="term" value="F:5'-3' DNA helicase activity"/>
    <property type="evidence" value="ECO:0007669"/>
    <property type="project" value="TreeGrafter"/>
</dbReference>
<dbReference type="InterPro" id="IPR047187">
    <property type="entry name" value="SF1_C_Upf1"/>
</dbReference>
<feature type="domain" description="DUF2726" evidence="6">
    <location>
        <begin position="774"/>
        <end position="888"/>
    </location>
</feature>
<evidence type="ECO:0000259" key="7">
    <source>
        <dbReference type="Pfam" id="PF13086"/>
    </source>
</evidence>
<dbReference type="InterPro" id="IPR041677">
    <property type="entry name" value="DNA2/NAM7_AAA_11"/>
</dbReference>
<evidence type="ECO:0000259" key="6">
    <source>
        <dbReference type="Pfam" id="PF10881"/>
    </source>
</evidence>
<dbReference type="InterPro" id="IPR027417">
    <property type="entry name" value="P-loop_NTPase"/>
</dbReference>
<evidence type="ECO:0000256" key="4">
    <source>
        <dbReference type="ARBA" id="ARBA00022806"/>
    </source>
</evidence>